<evidence type="ECO:0000313" key="2">
    <source>
        <dbReference type="EMBL" id="QGQ97567.1"/>
    </source>
</evidence>
<protein>
    <submittedName>
        <fullName evidence="2">DNA-binding protein</fullName>
    </submittedName>
</protein>
<dbReference type="EMBL" id="CP034235">
    <property type="protein sequence ID" value="QGQ97567.1"/>
    <property type="molecule type" value="Genomic_DNA"/>
</dbReference>
<reference evidence="3" key="1">
    <citation type="submission" date="2018-11" db="EMBL/GenBank/DDBJ databases">
        <title>Complete genome sequence of Paenibacillus sp. ML311-T8.</title>
        <authorList>
            <person name="Nam Y.-D."/>
            <person name="Kang J."/>
            <person name="Chung W.-H."/>
            <person name="Park Y.S."/>
        </authorList>
    </citation>
    <scope>NUCLEOTIDE SEQUENCE [LARGE SCALE GENOMIC DNA]</scope>
    <source>
        <strain evidence="3">ML311-T8</strain>
    </source>
</reference>
<evidence type="ECO:0000259" key="1">
    <source>
        <dbReference type="Pfam" id="PF12728"/>
    </source>
</evidence>
<dbReference type="GO" id="GO:0003677">
    <property type="term" value="F:DNA binding"/>
    <property type="evidence" value="ECO:0007669"/>
    <property type="project" value="UniProtKB-KW"/>
</dbReference>
<dbReference type="KEGG" id="ppsc:EHS13_23090"/>
<gene>
    <name evidence="2" type="ORF">EHS13_23090</name>
</gene>
<sequence length="64" mass="7489">MKKNCNVDALPEVMNVQDMQVFLGIGRVQAYKQIEKCEFHIVRIGRSIRFSKKNFLNWFQGQVG</sequence>
<dbReference type="Proteomes" id="UP000426246">
    <property type="component" value="Chromosome"/>
</dbReference>
<feature type="domain" description="Helix-turn-helix" evidence="1">
    <location>
        <begin position="14"/>
        <end position="62"/>
    </location>
</feature>
<organism evidence="2 3">
    <name type="scientific">Paenibacillus psychroresistens</name>
    <dbReference type="NCBI Taxonomy" id="1778678"/>
    <lineage>
        <taxon>Bacteria</taxon>
        <taxon>Bacillati</taxon>
        <taxon>Bacillota</taxon>
        <taxon>Bacilli</taxon>
        <taxon>Bacillales</taxon>
        <taxon>Paenibacillaceae</taxon>
        <taxon>Paenibacillus</taxon>
    </lineage>
</organism>
<dbReference type="OrthoDB" id="122388at2"/>
<name>A0A6B8RNY9_9BACL</name>
<keyword evidence="3" id="KW-1185">Reference proteome</keyword>
<evidence type="ECO:0000313" key="3">
    <source>
        <dbReference type="Proteomes" id="UP000426246"/>
    </source>
</evidence>
<dbReference type="RefSeq" id="WP_155702671.1">
    <property type="nucleotide sequence ID" value="NZ_CP034235.1"/>
</dbReference>
<dbReference type="AlphaFoldDB" id="A0A6B8RNY9"/>
<dbReference type="Pfam" id="PF12728">
    <property type="entry name" value="HTH_17"/>
    <property type="match status" value="1"/>
</dbReference>
<dbReference type="InterPro" id="IPR041657">
    <property type="entry name" value="HTH_17"/>
</dbReference>
<keyword evidence="2" id="KW-0238">DNA-binding</keyword>
<accession>A0A6B8RNY9</accession>
<proteinExistence type="predicted"/>